<sequence>MRAVIDTNVLISGMINPDGTPGRIVDMLRTGSLTAVIDDRIFTEYARVLRRPYFAQYFHPVEREQLVDYLRHNTECIIATSRCTGLPDPLDAPFLESALTSEVPLITGNLKHFPRSAAAGCRILTPKEFLESLDTSRS</sequence>
<dbReference type="SUPFAM" id="SSF88723">
    <property type="entry name" value="PIN domain-like"/>
    <property type="match status" value="1"/>
</dbReference>
<dbReference type="PANTHER" id="PTHR34610">
    <property type="entry name" value="SSL7007 PROTEIN"/>
    <property type="match status" value="1"/>
</dbReference>
<evidence type="ECO:0000313" key="3">
    <source>
        <dbReference type="Proteomes" id="UP000035268"/>
    </source>
</evidence>
<dbReference type="Proteomes" id="UP000035268">
    <property type="component" value="Chromosome"/>
</dbReference>
<name>A0A0G3EFY8_9BACT</name>
<dbReference type="InterPro" id="IPR002716">
    <property type="entry name" value="PIN_dom"/>
</dbReference>
<evidence type="ECO:0000313" key="2">
    <source>
        <dbReference type="EMBL" id="AKJ63735.1"/>
    </source>
</evidence>
<evidence type="ECO:0000259" key="1">
    <source>
        <dbReference type="Pfam" id="PF13470"/>
    </source>
</evidence>
<dbReference type="PANTHER" id="PTHR34610:SF4">
    <property type="entry name" value="SLL8027 PROTEIN"/>
    <property type="match status" value="1"/>
</dbReference>
<gene>
    <name evidence="2" type="ORF">L21SP4_00455</name>
</gene>
<dbReference type="AlphaFoldDB" id="A0A0G3EFY8"/>
<dbReference type="STRING" id="1307763.L21SP4_00455"/>
<reference evidence="3" key="1">
    <citation type="submission" date="2015-02" db="EMBL/GenBank/DDBJ databases">
        <title>Description and complete genome sequence of the first cultured representative of the subdivision 5 of the Verrucomicrobia phylum.</title>
        <authorList>
            <person name="Spring S."/>
            <person name="Bunk B."/>
            <person name="Sproer C."/>
            <person name="Klenk H.-P."/>
        </authorList>
    </citation>
    <scope>NUCLEOTIDE SEQUENCE [LARGE SCALE GENOMIC DNA]</scope>
    <source>
        <strain evidence="3">L21-Fru-AB</strain>
    </source>
</reference>
<dbReference type="NCBIfam" id="TIGR00305">
    <property type="entry name" value="putative toxin-antitoxin system toxin component, PIN family"/>
    <property type="match status" value="1"/>
</dbReference>
<dbReference type="Pfam" id="PF13470">
    <property type="entry name" value="PIN_3"/>
    <property type="match status" value="1"/>
</dbReference>
<dbReference type="InterPro" id="IPR002850">
    <property type="entry name" value="PIN_toxin-like"/>
</dbReference>
<dbReference type="KEGG" id="vbl:L21SP4_00455"/>
<proteinExistence type="predicted"/>
<accession>A0A0G3EFY8</accession>
<organism evidence="2 3">
    <name type="scientific">Kiritimatiella glycovorans</name>
    <dbReference type="NCBI Taxonomy" id="1307763"/>
    <lineage>
        <taxon>Bacteria</taxon>
        <taxon>Pseudomonadati</taxon>
        <taxon>Kiritimatiellota</taxon>
        <taxon>Kiritimatiellia</taxon>
        <taxon>Kiritimatiellales</taxon>
        <taxon>Kiritimatiellaceae</taxon>
        <taxon>Kiritimatiella</taxon>
    </lineage>
</organism>
<dbReference type="EMBL" id="CP010904">
    <property type="protein sequence ID" value="AKJ63735.1"/>
    <property type="molecule type" value="Genomic_DNA"/>
</dbReference>
<reference evidence="2 3" key="2">
    <citation type="journal article" date="2016" name="ISME J.">
        <title>Characterization of the first cultured representative of Verrucomicrobia subdivision 5 indicates the proposal of a novel phylum.</title>
        <authorList>
            <person name="Spring S."/>
            <person name="Bunk B."/>
            <person name="Sproer C."/>
            <person name="Schumann P."/>
            <person name="Rohde M."/>
            <person name="Tindall B.J."/>
            <person name="Klenk H.P."/>
        </authorList>
    </citation>
    <scope>NUCLEOTIDE SEQUENCE [LARGE SCALE GENOMIC DNA]</scope>
    <source>
        <strain evidence="2 3">L21-Fru-AB</strain>
    </source>
</reference>
<dbReference type="OrthoDB" id="9792229at2"/>
<protein>
    <submittedName>
        <fullName evidence="2">Putative toxin-antitoxin system toxin component, PIN family</fullName>
    </submittedName>
</protein>
<feature type="domain" description="PIN" evidence="1">
    <location>
        <begin position="2"/>
        <end position="109"/>
    </location>
</feature>
<dbReference type="InterPro" id="IPR029060">
    <property type="entry name" value="PIN-like_dom_sf"/>
</dbReference>
<dbReference type="RefSeq" id="WP_052881139.1">
    <property type="nucleotide sequence ID" value="NZ_CP010904.1"/>
</dbReference>
<keyword evidence="3" id="KW-1185">Reference proteome</keyword>